<feature type="non-terminal residue" evidence="5">
    <location>
        <position position="229"/>
    </location>
</feature>
<dbReference type="InterPro" id="IPR010562">
    <property type="entry name" value="Haemolymph_juvenile_hormone-bd"/>
</dbReference>
<dbReference type="FunFam" id="3.15.10.30:FF:000001">
    <property type="entry name" value="Takeout-like protein 1"/>
    <property type="match status" value="1"/>
</dbReference>
<evidence type="ECO:0000256" key="2">
    <source>
        <dbReference type="ARBA" id="ARBA00023108"/>
    </source>
</evidence>
<keyword evidence="1 4" id="KW-0732">Signal</keyword>
<reference evidence="5 6" key="1">
    <citation type="submission" date="2015-09" db="EMBL/GenBank/DDBJ databases">
        <title>Draft genome of the scarab beetle Oryctes borbonicus.</title>
        <authorList>
            <person name="Meyer J.M."/>
            <person name="Markov G.V."/>
            <person name="Baskaran P."/>
            <person name="Herrmann M."/>
            <person name="Sommer R.J."/>
            <person name="Roedelsperger C."/>
        </authorList>
    </citation>
    <scope>NUCLEOTIDE SEQUENCE [LARGE SCALE GENOMIC DNA]</scope>
    <source>
        <strain evidence="5">OB123</strain>
        <tissue evidence="5">Whole animal</tissue>
    </source>
</reference>
<feature type="signal peptide" evidence="4">
    <location>
        <begin position="1"/>
        <end position="23"/>
    </location>
</feature>
<sequence length="229" mass="26531">MQYLTSLFIILVLYFNVVQNKKAKIPNYVKICKQNDPNLDQCVTDCINDLKPYFAIGIPEMKIYPFDPLVIAQTQFTTQNLEAVFTENEFHKGQNFDLKYLHFDVDNNVLIMNISYAELMQTGNYNLTGRLLTFQLNGNGKFNVNYTQIEVYSKLSGERIIKNGKEYLDFQTVDYQMKLGDFKMQLDDLFVGNPELTMTTNRILNENSQSLLPDFEEICRNILSGYTLG</sequence>
<comment type="caution">
    <text evidence="5">The sequence shown here is derived from an EMBL/GenBank/DDBJ whole genome shotgun (WGS) entry which is preliminary data.</text>
</comment>
<evidence type="ECO:0000313" key="6">
    <source>
        <dbReference type="Proteomes" id="UP000051574"/>
    </source>
</evidence>
<dbReference type="PANTHER" id="PTHR11008:SF14">
    <property type="entry name" value="CIRCADIAN CLOCK-CONTROLLED PROTEIN-LIKE PROTEIN"/>
    <property type="match status" value="1"/>
</dbReference>
<keyword evidence="2" id="KW-0090">Biological rhythms</keyword>
<organism evidence="5 6">
    <name type="scientific">Oryctes borbonicus</name>
    <dbReference type="NCBI Taxonomy" id="1629725"/>
    <lineage>
        <taxon>Eukaryota</taxon>
        <taxon>Metazoa</taxon>
        <taxon>Ecdysozoa</taxon>
        <taxon>Arthropoda</taxon>
        <taxon>Hexapoda</taxon>
        <taxon>Insecta</taxon>
        <taxon>Pterygota</taxon>
        <taxon>Neoptera</taxon>
        <taxon>Endopterygota</taxon>
        <taxon>Coleoptera</taxon>
        <taxon>Polyphaga</taxon>
        <taxon>Scarabaeiformia</taxon>
        <taxon>Scarabaeidae</taxon>
        <taxon>Dynastinae</taxon>
        <taxon>Oryctes</taxon>
    </lineage>
</organism>
<accession>A0A0T6B335</accession>
<feature type="chain" id="PRO_5006668314" evidence="4">
    <location>
        <begin position="24"/>
        <end position="229"/>
    </location>
</feature>
<dbReference type="AlphaFoldDB" id="A0A0T6B335"/>
<dbReference type="OrthoDB" id="7419171at2759"/>
<dbReference type="EMBL" id="LJIG01016220">
    <property type="protein sequence ID" value="KRT81255.1"/>
    <property type="molecule type" value="Genomic_DNA"/>
</dbReference>
<evidence type="ECO:0000256" key="3">
    <source>
        <dbReference type="ARBA" id="ARBA00060902"/>
    </source>
</evidence>
<dbReference type="GO" id="GO:0007623">
    <property type="term" value="P:circadian rhythm"/>
    <property type="evidence" value="ECO:0007669"/>
    <property type="project" value="UniProtKB-ARBA"/>
</dbReference>
<name>A0A0T6B335_9SCAR</name>
<gene>
    <name evidence="5" type="ORF">AMK59_5637</name>
</gene>
<dbReference type="PANTHER" id="PTHR11008">
    <property type="entry name" value="PROTEIN TAKEOUT-LIKE PROTEIN"/>
    <property type="match status" value="1"/>
</dbReference>
<keyword evidence="6" id="KW-1185">Reference proteome</keyword>
<evidence type="ECO:0000256" key="4">
    <source>
        <dbReference type="SAM" id="SignalP"/>
    </source>
</evidence>
<protein>
    <submittedName>
        <fullName evidence="5">Hemolymph juvenile hormone-binding protein</fullName>
    </submittedName>
</protein>
<dbReference type="Gene3D" id="3.15.10.30">
    <property type="entry name" value="Haemolymph juvenile hormone binding protein"/>
    <property type="match status" value="1"/>
</dbReference>
<evidence type="ECO:0000313" key="5">
    <source>
        <dbReference type="EMBL" id="KRT81255.1"/>
    </source>
</evidence>
<dbReference type="Proteomes" id="UP000051574">
    <property type="component" value="Unassembled WGS sequence"/>
</dbReference>
<comment type="similarity">
    <text evidence="3">Belongs to the TO family.</text>
</comment>
<dbReference type="InterPro" id="IPR038606">
    <property type="entry name" value="To_sf"/>
</dbReference>
<proteinExistence type="inferred from homology"/>
<evidence type="ECO:0000256" key="1">
    <source>
        <dbReference type="ARBA" id="ARBA00022729"/>
    </source>
</evidence>
<dbReference type="GO" id="GO:0005615">
    <property type="term" value="C:extracellular space"/>
    <property type="evidence" value="ECO:0007669"/>
    <property type="project" value="TreeGrafter"/>
</dbReference>
<dbReference type="SMART" id="SM00700">
    <property type="entry name" value="JHBP"/>
    <property type="match status" value="1"/>
</dbReference>
<dbReference type="Pfam" id="PF06585">
    <property type="entry name" value="JHBP"/>
    <property type="match status" value="1"/>
</dbReference>